<dbReference type="Proteomes" id="UP000197334">
    <property type="component" value="Unassembled WGS sequence"/>
</dbReference>
<dbReference type="AlphaFoldDB" id="A0A246S4E6"/>
<dbReference type="SUPFAM" id="SSF75304">
    <property type="entry name" value="Amidase signature (AS) enzymes"/>
    <property type="match status" value="1"/>
</dbReference>
<dbReference type="PANTHER" id="PTHR11895:SF7">
    <property type="entry name" value="GLUTAMYL-TRNA(GLN) AMIDOTRANSFERASE SUBUNIT A, MITOCHONDRIAL"/>
    <property type="match status" value="1"/>
</dbReference>
<organism evidence="3 4">
    <name type="scientific">Halomonas campaniensis</name>
    <dbReference type="NCBI Taxonomy" id="213554"/>
    <lineage>
        <taxon>Bacteria</taxon>
        <taxon>Pseudomonadati</taxon>
        <taxon>Pseudomonadota</taxon>
        <taxon>Gammaproteobacteria</taxon>
        <taxon>Oceanospirillales</taxon>
        <taxon>Halomonadaceae</taxon>
        <taxon>Halomonas</taxon>
    </lineage>
</organism>
<dbReference type="EMBL" id="JPUA01000003">
    <property type="protein sequence ID" value="OWV31326.1"/>
    <property type="molecule type" value="Genomic_DNA"/>
</dbReference>
<dbReference type="InterPro" id="IPR023631">
    <property type="entry name" value="Amidase_dom"/>
</dbReference>
<sequence>MHLDEYQQYDAMGLAELIRCREVSREEVLEAALTAIEKLNPSLNALVRTRYERARQESQKLPTDTLFGGVPTLSKDLLMGLAGEPLAFGSASLSLWCPKEDALLIQRARAAGLVIVGQTATPELGLMGITEPKAYPHPQNPWRAGYSPGGSSGGAASAVAGGIVPMALAGDGGGSIRIPASYCGLFGFKPSRGRVPLAPAHGEVWQGAVIEHAVTRSVRDSAALLEHTNGMAASGPYPVLKETGYVAALSVQSPPLRIAFSLGEPLSRGLGTTLSCEVRLAVEKAATALAAMGHEVEWCDPPVDGEALADSYLTLYLGHLAADLTWVSQQTGVPVHKLDIEPSTRAIGRLGTKLSARDYELAKRYWHMAAEQMSRFHQRYDVLIMPVAADSAPKIGELYPSVARERMMGLLAIPGLPSLALKAGMLKRLAVDALSRTPYTQLANLTGQPAMSVPMHVAANGLPVGVQVVGRLGEDKQLLQLAAAMEQNETWQHFSPQQAFRAQAG</sequence>
<dbReference type="InterPro" id="IPR020556">
    <property type="entry name" value="Amidase_CS"/>
</dbReference>
<comment type="similarity">
    <text evidence="1">Belongs to the amidase family.</text>
</comment>
<feature type="domain" description="Amidase" evidence="2">
    <location>
        <begin position="27"/>
        <end position="479"/>
    </location>
</feature>
<dbReference type="PANTHER" id="PTHR11895">
    <property type="entry name" value="TRANSAMIDASE"/>
    <property type="match status" value="1"/>
</dbReference>
<reference evidence="3 4" key="1">
    <citation type="submission" date="2014-08" db="EMBL/GenBank/DDBJ databases">
        <title>Draft genome sequence of a novel L-asparaginase producing marine bacterium, Halomonas campaniensis.</title>
        <authorList>
            <person name="Sundarakrishnan B."/>
            <person name="Moushumi Priya A."/>
            <person name="Raman G."/>
            <person name="Sakthivel N."/>
            <person name="Park S."/>
            <person name="Jayachandran S."/>
        </authorList>
    </citation>
    <scope>NUCLEOTIDE SEQUENCE [LARGE SCALE GENOMIC DNA]</scope>
    <source>
        <strain evidence="3 4">SK03</strain>
    </source>
</reference>
<evidence type="ECO:0000313" key="4">
    <source>
        <dbReference type="Proteomes" id="UP000197334"/>
    </source>
</evidence>
<dbReference type="RefSeq" id="WP_088698484.1">
    <property type="nucleotide sequence ID" value="NZ_JPUA01000003.1"/>
</dbReference>
<dbReference type="Gene3D" id="3.90.1300.10">
    <property type="entry name" value="Amidase signature (AS) domain"/>
    <property type="match status" value="1"/>
</dbReference>
<dbReference type="STRING" id="213554.FF32_18075"/>
<accession>A0A246S4E6</accession>
<dbReference type="PROSITE" id="PS00571">
    <property type="entry name" value="AMIDASES"/>
    <property type="match status" value="1"/>
</dbReference>
<dbReference type="Pfam" id="PF01425">
    <property type="entry name" value="Amidase"/>
    <property type="match status" value="1"/>
</dbReference>
<dbReference type="OrthoDB" id="8872210at2"/>
<proteinExistence type="inferred from homology"/>
<evidence type="ECO:0000256" key="1">
    <source>
        <dbReference type="ARBA" id="ARBA00009199"/>
    </source>
</evidence>
<gene>
    <name evidence="3" type="ORF">JI62_01555</name>
</gene>
<keyword evidence="4" id="KW-1185">Reference proteome</keyword>
<protein>
    <submittedName>
        <fullName evidence="3">Amidase</fullName>
    </submittedName>
</protein>
<dbReference type="GO" id="GO:0003824">
    <property type="term" value="F:catalytic activity"/>
    <property type="evidence" value="ECO:0007669"/>
    <property type="project" value="InterPro"/>
</dbReference>
<evidence type="ECO:0000313" key="3">
    <source>
        <dbReference type="EMBL" id="OWV31326.1"/>
    </source>
</evidence>
<comment type="caution">
    <text evidence="3">The sequence shown here is derived from an EMBL/GenBank/DDBJ whole genome shotgun (WGS) entry which is preliminary data.</text>
</comment>
<dbReference type="InterPro" id="IPR036928">
    <property type="entry name" value="AS_sf"/>
</dbReference>
<dbReference type="InterPro" id="IPR000120">
    <property type="entry name" value="Amidase"/>
</dbReference>
<evidence type="ECO:0000259" key="2">
    <source>
        <dbReference type="Pfam" id="PF01425"/>
    </source>
</evidence>
<name>A0A246S4E6_9GAMM</name>